<dbReference type="InterPro" id="IPR050205">
    <property type="entry name" value="CDPK_Ser/Thr_kinases"/>
</dbReference>
<reference evidence="14" key="1">
    <citation type="submission" date="2019-12" db="EMBL/GenBank/DDBJ databases">
        <title>Genome sequencing and annotation of Brassica cretica.</title>
        <authorList>
            <person name="Studholme D.J."/>
            <person name="Sarris P.F."/>
        </authorList>
    </citation>
    <scope>NUCLEOTIDE SEQUENCE</scope>
    <source>
        <strain evidence="14">PFS-001/15</strain>
        <tissue evidence="14">Leaf</tissue>
    </source>
</reference>
<evidence type="ECO:0000256" key="6">
    <source>
        <dbReference type="ARBA" id="ARBA00022741"/>
    </source>
</evidence>
<dbReference type="Proteomes" id="UP000712281">
    <property type="component" value="Unassembled WGS sequence"/>
</dbReference>
<dbReference type="SMART" id="SM00054">
    <property type="entry name" value="EFh"/>
    <property type="match status" value="2"/>
</dbReference>
<dbReference type="InterPro" id="IPR011992">
    <property type="entry name" value="EF-hand-dom_pair"/>
</dbReference>
<evidence type="ECO:0000256" key="3">
    <source>
        <dbReference type="ARBA" id="ARBA00022527"/>
    </source>
</evidence>
<evidence type="ECO:0000256" key="2">
    <source>
        <dbReference type="ARBA" id="ARBA00012513"/>
    </source>
</evidence>
<feature type="domain" description="EF-hand" evidence="13">
    <location>
        <begin position="257"/>
        <end position="292"/>
    </location>
</feature>
<evidence type="ECO:0000256" key="10">
    <source>
        <dbReference type="ARBA" id="ARBA00048679"/>
    </source>
</evidence>
<dbReference type="PANTHER" id="PTHR24349">
    <property type="entry name" value="SERINE/THREONINE-PROTEIN KINASE"/>
    <property type="match status" value="1"/>
</dbReference>
<dbReference type="InterPro" id="IPR008271">
    <property type="entry name" value="Ser/Thr_kinase_AS"/>
</dbReference>
<dbReference type="Pfam" id="PF00069">
    <property type="entry name" value="Pkinase"/>
    <property type="match status" value="1"/>
</dbReference>
<feature type="domain" description="Protein kinase" evidence="12">
    <location>
        <begin position="1"/>
        <end position="242"/>
    </location>
</feature>
<dbReference type="SUPFAM" id="SSF47473">
    <property type="entry name" value="EF-hand"/>
    <property type="match status" value="1"/>
</dbReference>
<evidence type="ECO:0000256" key="1">
    <source>
        <dbReference type="ARBA" id="ARBA00005354"/>
    </source>
</evidence>
<dbReference type="Pfam" id="PF13202">
    <property type="entry name" value="EF-hand_5"/>
    <property type="match status" value="2"/>
</dbReference>
<feature type="domain" description="EF-hand" evidence="13">
    <location>
        <begin position="119"/>
        <end position="154"/>
    </location>
</feature>
<keyword evidence="6" id="KW-0547">Nucleotide-binding</keyword>
<dbReference type="GO" id="GO:0005524">
    <property type="term" value="F:ATP binding"/>
    <property type="evidence" value="ECO:0007669"/>
    <property type="project" value="UniProtKB-KW"/>
</dbReference>
<comment type="catalytic activity">
    <reaction evidence="10">
        <text>L-seryl-[protein] + ATP = O-phospho-L-seryl-[protein] + ADP + H(+)</text>
        <dbReference type="Rhea" id="RHEA:17989"/>
        <dbReference type="Rhea" id="RHEA-COMP:9863"/>
        <dbReference type="Rhea" id="RHEA-COMP:11604"/>
        <dbReference type="ChEBI" id="CHEBI:15378"/>
        <dbReference type="ChEBI" id="CHEBI:29999"/>
        <dbReference type="ChEBI" id="CHEBI:30616"/>
        <dbReference type="ChEBI" id="CHEBI:83421"/>
        <dbReference type="ChEBI" id="CHEBI:456216"/>
        <dbReference type="EC" id="2.7.11.1"/>
    </reaction>
</comment>
<feature type="region of interest" description="Disordered" evidence="11">
    <location>
        <begin position="344"/>
        <end position="369"/>
    </location>
</feature>
<comment type="catalytic activity">
    <reaction evidence="9">
        <text>L-threonyl-[protein] + ATP = O-phospho-L-threonyl-[protein] + ADP + H(+)</text>
        <dbReference type="Rhea" id="RHEA:46608"/>
        <dbReference type="Rhea" id="RHEA-COMP:11060"/>
        <dbReference type="Rhea" id="RHEA-COMP:11605"/>
        <dbReference type="ChEBI" id="CHEBI:15378"/>
        <dbReference type="ChEBI" id="CHEBI:30013"/>
        <dbReference type="ChEBI" id="CHEBI:30616"/>
        <dbReference type="ChEBI" id="CHEBI:61977"/>
        <dbReference type="ChEBI" id="CHEBI:456216"/>
        <dbReference type="EC" id="2.7.11.1"/>
    </reaction>
</comment>
<keyword evidence="5" id="KW-0808">Transferase</keyword>
<evidence type="ECO:0000256" key="4">
    <source>
        <dbReference type="ARBA" id="ARBA00022553"/>
    </source>
</evidence>
<proteinExistence type="inferred from homology"/>
<dbReference type="Gene3D" id="1.10.510.10">
    <property type="entry name" value="Transferase(Phosphotransferase) domain 1"/>
    <property type="match status" value="3"/>
</dbReference>
<evidence type="ECO:0000259" key="12">
    <source>
        <dbReference type="PROSITE" id="PS50011"/>
    </source>
</evidence>
<dbReference type="EMBL" id="QGKW02002228">
    <property type="protein sequence ID" value="KAF2536411.1"/>
    <property type="molecule type" value="Genomic_DNA"/>
</dbReference>
<keyword evidence="7" id="KW-0418">Kinase</keyword>
<feature type="non-terminal residue" evidence="14">
    <location>
        <position position="1"/>
    </location>
</feature>
<dbReference type="GO" id="GO:0005509">
    <property type="term" value="F:calcium ion binding"/>
    <property type="evidence" value="ECO:0007669"/>
    <property type="project" value="InterPro"/>
</dbReference>
<comment type="similarity">
    <text evidence="1">Belongs to the protein kinase superfamily. CAMK Ser/Thr protein kinase family. CaMK subfamily.</text>
</comment>
<dbReference type="EC" id="2.7.11.1" evidence="2"/>
<evidence type="ECO:0000256" key="9">
    <source>
        <dbReference type="ARBA" id="ARBA00047899"/>
    </source>
</evidence>
<keyword evidence="3" id="KW-0723">Serine/threonine-protein kinase</keyword>
<evidence type="ECO:0000256" key="8">
    <source>
        <dbReference type="ARBA" id="ARBA00022840"/>
    </source>
</evidence>
<organism evidence="14 15">
    <name type="scientific">Brassica cretica</name>
    <name type="common">Mustard</name>
    <dbReference type="NCBI Taxonomy" id="69181"/>
    <lineage>
        <taxon>Eukaryota</taxon>
        <taxon>Viridiplantae</taxon>
        <taxon>Streptophyta</taxon>
        <taxon>Embryophyta</taxon>
        <taxon>Tracheophyta</taxon>
        <taxon>Spermatophyta</taxon>
        <taxon>Magnoliopsida</taxon>
        <taxon>eudicotyledons</taxon>
        <taxon>Gunneridae</taxon>
        <taxon>Pentapetalae</taxon>
        <taxon>rosids</taxon>
        <taxon>malvids</taxon>
        <taxon>Brassicales</taxon>
        <taxon>Brassicaceae</taxon>
        <taxon>Brassiceae</taxon>
        <taxon>Brassica</taxon>
    </lineage>
</organism>
<comment type="caution">
    <text evidence="14">The sequence shown here is derived from an EMBL/GenBank/DDBJ whole genome shotgun (WGS) entry which is preliminary data.</text>
</comment>
<evidence type="ECO:0000259" key="13">
    <source>
        <dbReference type="PROSITE" id="PS50222"/>
    </source>
</evidence>
<gene>
    <name evidence="14" type="ORF">F2Q68_00020533</name>
</gene>
<feature type="compositionally biased region" description="Polar residues" evidence="11">
    <location>
        <begin position="346"/>
        <end position="357"/>
    </location>
</feature>
<sequence>IVNVVQACHFMGVMHRDIKPENFLFSSNDENAMLKAIDFRCADFIKEEPEEQMLYEIQNAPIDFESHPWPCISSAATDLVKKMLIRNPKKRITAAKFLGNMNKLKKVALTVMAKNLSEEEIKGLKTTFNNINTDKSGTVTPEELKRGLTTLGSKVSETEVKQLIEAQSTLDVLSLSKKVISLIWSKPEEQMLYEIENAPIDFESHPWPCISSAATDLVKKMLIRNPKKRITAAKFLGNMNKLKKVALTVMAKNLSEEEIKGLKTTFNNINTDKSGTVTPEELKRGLTTLGSKVSETEVKQLIEAKWCSGNRNRNQLETGPVKKTKTPSFLSKHLLFSRLNEEHQKVVSSIPSMTPNPKKQREKTENMRR</sequence>
<evidence type="ECO:0000256" key="11">
    <source>
        <dbReference type="SAM" id="MobiDB-lite"/>
    </source>
</evidence>
<accession>A0A8S9FTD8</accession>
<dbReference type="SUPFAM" id="SSF56112">
    <property type="entry name" value="Protein kinase-like (PK-like)"/>
    <property type="match status" value="2"/>
</dbReference>
<evidence type="ECO:0000313" key="15">
    <source>
        <dbReference type="Proteomes" id="UP000712281"/>
    </source>
</evidence>
<keyword evidence="8" id="KW-0067">ATP-binding</keyword>
<evidence type="ECO:0000313" key="14">
    <source>
        <dbReference type="EMBL" id="KAF2536411.1"/>
    </source>
</evidence>
<keyword evidence="4" id="KW-0597">Phosphoprotein</keyword>
<dbReference type="PROSITE" id="PS00108">
    <property type="entry name" value="PROTEIN_KINASE_ST"/>
    <property type="match status" value="1"/>
</dbReference>
<dbReference type="GO" id="GO:0004674">
    <property type="term" value="F:protein serine/threonine kinase activity"/>
    <property type="evidence" value="ECO:0007669"/>
    <property type="project" value="UniProtKB-KW"/>
</dbReference>
<protein>
    <recommendedName>
        <fullName evidence="2">non-specific serine/threonine protein kinase</fullName>
        <ecNumber evidence="2">2.7.11.1</ecNumber>
    </recommendedName>
</protein>
<dbReference type="Gene3D" id="1.10.238.10">
    <property type="entry name" value="EF-hand"/>
    <property type="match status" value="3"/>
</dbReference>
<dbReference type="InterPro" id="IPR002048">
    <property type="entry name" value="EF_hand_dom"/>
</dbReference>
<dbReference type="InterPro" id="IPR011009">
    <property type="entry name" value="Kinase-like_dom_sf"/>
</dbReference>
<evidence type="ECO:0000256" key="5">
    <source>
        <dbReference type="ARBA" id="ARBA00022679"/>
    </source>
</evidence>
<evidence type="ECO:0000256" key="7">
    <source>
        <dbReference type="ARBA" id="ARBA00022777"/>
    </source>
</evidence>
<dbReference type="PROSITE" id="PS50222">
    <property type="entry name" value="EF_HAND_2"/>
    <property type="match status" value="2"/>
</dbReference>
<dbReference type="InterPro" id="IPR000719">
    <property type="entry name" value="Prot_kinase_dom"/>
</dbReference>
<dbReference type="PROSITE" id="PS50011">
    <property type="entry name" value="PROTEIN_KINASE_DOM"/>
    <property type="match status" value="1"/>
</dbReference>
<dbReference type="AlphaFoldDB" id="A0A8S9FTD8"/>
<name>A0A8S9FTD8_BRACR</name>